<evidence type="ECO:0000313" key="1">
    <source>
        <dbReference type="EMBL" id="EID19301.1"/>
    </source>
</evidence>
<protein>
    <submittedName>
        <fullName evidence="1">Uncharacterized protein</fullName>
    </submittedName>
</protein>
<proteinExistence type="predicted"/>
<dbReference type="AlphaFoldDB" id="A0AAD2SUR7"/>
<accession>A0AAD2SUR7</accession>
<dbReference type="Proteomes" id="UP000005070">
    <property type="component" value="Unassembled WGS sequence"/>
</dbReference>
<sequence length="43" mass="5015">MNGTLVLLFSFGDSSTIDKSIVDYKKEKQPFCFPLTDYLLYIY</sequence>
<reference evidence="1 2" key="1">
    <citation type="submission" date="2012-01" db="EMBL/GenBank/DDBJ databases">
        <authorList>
            <person name="Harkins D.M."/>
            <person name="Madupu R."/>
            <person name="Durkin A.S."/>
            <person name="Torralba M."/>
            <person name="Methe B."/>
            <person name="Sutton G.G."/>
            <person name="Nelson K.E."/>
        </authorList>
    </citation>
    <scope>NUCLEOTIDE SEQUENCE [LARGE SCALE GENOMIC DNA]</scope>
    <source>
        <strain evidence="1 2">SK53</strain>
    </source>
</reference>
<gene>
    <name evidence="1" type="ORF">HMPREF1044_1152</name>
</gene>
<organism evidence="1 2">
    <name type="scientific">Streptococcus constellatus subsp. constellatus SK53</name>
    <dbReference type="NCBI Taxonomy" id="1095730"/>
    <lineage>
        <taxon>Bacteria</taxon>
        <taxon>Bacillati</taxon>
        <taxon>Bacillota</taxon>
        <taxon>Bacilli</taxon>
        <taxon>Lactobacillales</taxon>
        <taxon>Streptococcaceae</taxon>
        <taxon>Streptococcus</taxon>
        <taxon>Streptococcus anginosus group</taxon>
    </lineage>
</organism>
<evidence type="ECO:0000313" key="2">
    <source>
        <dbReference type="Proteomes" id="UP000005070"/>
    </source>
</evidence>
<dbReference type="EMBL" id="AICQ01000041">
    <property type="protein sequence ID" value="EID19301.1"/>
    <property type="molecule type" value="Genomic_DNA"/>
</dbReference>
<name>A0AAD2SUR7_STRCV</name>
<comment type="caution">
    <text evidence="1">The sequence shown here is derived from an EMBL/GenBank/DDBJ whole genome shotgun (WGS) entry which is preliminary data.</text>
</comment>